<feature type="compositionally biased region" description="Acidic residues" evidence="1">
    <location>
        <begin position="301"/>
        <end position="323"/>
    </location>
</feature>
<feature type="non-terminal residue" evidence="2">
    <location>
        <position position="442"/>
    </location>
</feature>
<keyword evidence="3" id="KW-1185">Reference proteome</keyword>
<accession>A0ABP0S1T2</accession>
<feature type="compositionally biased region" description="Acidic residues" evidence="1">
    <location>
        <begin position="388"/>
        <end position="398"/>
    </location>
</feature>
<evidence type="ECO:0000256" key="1">
    <source>
        <dbReference type="SAM" id="MobiDB-lite"/>
    </source>
</evidence>
<gene>
    <name evidence="2" type="ORF">CCMP2556_LOCUS49690</name>
</gene>
<feature type="region of interest" description="Disordered" evidence="1">
    <location>
        <begin position="109"/>
        <end position="128"/>
    </location>
</feature>
<protein>
    <submittedName>
        <fullName evidence="2">Uncharacterized protein</fullName>
    </submittedName>
</protein>
<feature type="compositionally biased region" description="Acidic residues" evidence="1">
    <location>
        <begin position="358"/>
        <end position="373"/>
    </location>
</feature>
<feature type="compositionally biased region" description="Basic and acidic residues" evidence="1">
    <location>
        <begin position="1"/>
        <end position="12"/>
    </location>
</feature>
<dbReference type="Proteomes" id="UP001642484">
    <property type="component" value="Unassembled WGS sequence"/>
</dbReference>
<evidence type="ECO:0000313" key="2">
    <source>
        <dbReference type="EMBL" id="CAK9106281.1"/>
    </source>
</evidence>
<feature type="compositionally biased region" description="Basic and acidic residues" evidence="1">
    <location>
        <begin position="32"/>
        <end position="41"/>
    </location>
</feature>
<reference evidence="2 3" key="1">
    <citation type="submission" date="2024-02" db="EMBL/GenBank/DDBJ databases">
        <authorList>
            <person name="Chen Y."/>
            <person name="Shah S."/>
            <person name="Dougan E. K."/>
            <person name="Thang M."/>
            <person name="Chan C."/>
        </authorList>
    </citation>
    <scope>NUCLEOTIDE SEQUENCE [LARGE SCALE GENOMIC DNA]</scope>
</reference>
<sequence length="442" mass="50639">MNPDERMPEGKRGWTVVREDEDEEQVPSSESSRPEDRPRMYYVSKDRLREAAGMDSLHQRARVKASPEEVLAALPTMSRKEKKEIQKALVKEESQHAFERLERSRLLAHYDSSSSGDERDPVRPKDRLRWSANGDGHYEWPSWTVDADQLSPEKSGQEFQAQLKRMGLSWHEPEESFQFGSGEPETSHRGYIYPVGIHGSGELIRMSCVGGARNCPGLVGPSEMARWNVIMSFADKKIQIKGTWKPMSLTATRHPAVCLLDFGEDVTQFWSRPEIQDALKMLVRSPQTWAFKADKLPSDEGSSEEEEEDQEGSDGSSDEAYESFDEEAIDRHRLETALERLEKDLTFIPVQEAQKQSDDEDWEIVQGSDDEEASVTSHEFGVQHQEEESTDDESETEAQDEKEVHGPVKHMSKAQRSEWRHNTRGIQDTYVQRRNEAKEKIT</sequence>
<organism evidence="2 3">
    <name type="scientific">Durusdinium trenchii</name>
    <dbReference type="NCBI Taxonomy" id="1381693"/>
    <lineage>
        <taxon>Eukaryota</taxon>
        <taxon>Sar</taxon>
        <taxon>Alveolata</taxon>
        <taxon>Dinophyceae</taxon>
        <taxon>Suessiales</taxon>
        <taxon>Symbiodiniaceae</taxon>
        <taxon>Durusdinium</taxon>
    </lineage>
</organism>
<feature type="compositionally biased region" description="Basic and acidic residues" evidence="1">
    <location>
        <begin position="116"/>
        <end position="128"/>
    </location>
</feature>
<feature type="region of interest" description="Disordered" evidence="1">
    <location>
        <begin position="349"/>
        <end position="442"/>
    </location>
</feature>
<feature type="region of interest" description="Disordered" evidence="1">
    <location>
        <begin position="1"/>
        <end position="41"/>
    </location>
</feature>
<comment type="caution">
    <text evidence="2">The sequence shown here is derived from an EMBL/GenBank/DDBJ whole genome shotgun (WGS) entry which is preliminary data.</text>
</comment>
<feature type="region of interest" description="Disordered" evidence="1">
    <location>
        <begin position="292"/>
        <end position="323"/>
    </location>
</feature>
<name>A0ABP0S1T2_9DINO</name>
<evidence type="ECO:0000313" key="3">
    <source>
        <dbReference type="Proteomes" id="UP001642484"/>
    </source>
</evidence>
<dbReference type="EMBL" id="CAXAMN010026858">
    <property type="protein sequence ID" value="CAK9106281.1"/>
    <property type="molecule type" value="Genomic_DNA"/>
</dbReference>
<proteinExistence type="predicted"/>
<feature type="compositionally biased region" description="Basic and acidic residues" evidence="1">
    <location>
        <begin position="431"/>
        <end position="442"/>
    </location>
</feature>